<name>A0ACD3RVW2_LARCR</name>
<evidence type="ECO:0000313" key="2">
    <source>
        <dbReference type="Proteomes" id="UP000793456"/>
    </source>
</evidence>
<keyword evidence="2" id="KW-1185">Reference proteome</keyword>
<reference evidence="1" key="1">
    <citation type="submission" date="2018-11" db="EMBL/GenBank/DDBJ databases">
        <title>The sequence and de novo assembly of Larimichthys crocea genome using PacBio and Hi-C technologies.</title>
        <authorList>
            <person name="Xu P."/>
            <person name="Chen B."/>
            <person name="Zhou Z."/>
            <person name="Ke Q."/>
            <person name="Wu Y."/>
            <person name="Bai H."/>
            <person name="Pu F."/>
        </authorList>
    </citation>
    <scope>NUCLEOTIDE SEQUENCE</scope>
    <source>
        <tissue evidence="1">Muscle</tissue>
    </source>
</reference>
<proteinExistence type="predicted"/>
<comment type="caution">
    <text evidence="1">The sequence shown here is derived from an EMBL/GenBank/DDBJ whole genome shotgun (WGS) entry which is preliminary data.</text>
</comment>
<protein>
    <submittedName>
        <fullName evidence="1">Uncharacterized protein</fullName>
    </submittedName>
</protein>
<accession>A0ACD3RVW2</accession>
<dbReference type="Proteomes" id="UP000793456">
    <property type="component" value="Chromosome I"/>
</dbReference>
<gene>
    <name evidence="1" type="ORF">E3U43_009088</name>
</gene>
<organism evidence="1 2">
    <name type="scientific">Larimichthys crocea</name>
    <name type="common">Large yellow croaker</name>
    <name type="synonym">Pseudosciaena crocea</name>
    <dbReference type="NCBI Taxonomy" id="215358"/>
    <lineage>
        <taxon>Eukaryota</taxon>
        <taxon>Metazoa</taxon>
        <taxon>Chordata</taxon>
        <taxon>Craniata</taxon>
        <taxon>Vertebrata</taxon>
        <taxon>Euteleostomi</taxon>
        <taxon>Actinopterygii</taxon>
        <taxon>Neopterygii</taxon>
        <taxon>Teleostei</taxon>
        <taxon>Neoteleostei</taxon>
        <taxon>Acanthomorphata</taxon>
        <taxon>Eupercaria</taxon>
        <taxon>Sciaenidae</taxon>
        <taxon>Larimichthys</taxon>
    </lineage>
</organism>
<sequence length="108" mass="12699">MSSDFKQCYRNVNFVLSYLFNQTVEQDDLNYASIRFSHNQTDPVYYNIRQAGPRRQREEEEEEEEVDYTDINFKSAGATPRTRGPDPGEDPATLYSTVNNRIECKRNF</sequence>
<evidence type="ECO:0000313" key="1">
    <source>
        <dbReference type="EMBL" id="TMS23782.1"/>
    </source>
</evidence>
<dbReference type="EMBL" id="CM011674">
    <property type="protein sequence ID" value="TMS23782.1"/>
    <property type="molecule type" value="Genomic_DNA"/>
</dbReference>